<keyword evidence="3" id="KW-1185">Reference proteome</keyword>
<reference evidence="2" key="1">
    <citation type="submission" date="2020-03" db="EMBL/GenBank/DDBJ databases">
        <title>A high-quality chromosome-level genome assembly of a woody plant with both climbing and erect habits, Rhamnella rubrinervis.</title>
        <authorList>
            <person name="Lu Z."/>
            <person name="Yang Y."/>
            <person name="Zhu X."/>
            <person name="Sun Y."/>
        </authorList>
    </citation>
    <scope>NUCLEOTIDE SEQUENCE</scope>
    <source>
        <strain evidence="2">BYM</strain>
        <tissue evidence="2">Leaf</tissue>
    </source>
</reference>
<comment type="caution">
    <text evidence="2">The sequence shown here is derived from an EMBL/GenBank/DDBJ whole genome shotgun (WGS) entry which is preliminary data.</text>
</comment>
<organism evidence="2 3">
    <name type="scientific">Rhamnella rubrinervis</name>
    <dbReference type="NCBI Taxonomy" id="2594499"/>
    <lineage>
        <taxon>Eukaryota</taxon>
        <taxon>Viridiplantae</taxon>
        <taxon>Streptophyta</taxon>
        <taxon>Embryophyta</taxon>
        <taxon>Tracheophyta</taxon>
        <taxon>Spermatophyta</taxon>
        <taxon>Magnoliopsida</taxon>
        <taxon>eudicotyledons</taxon>
        <taxon>Gunneridae</taxon>
        <taxon>Pentapetalae</taxon>
        <taxon>rosids</taxon>
        <taxon>fabids</taxon>
        <taxon>Rosales</taxon>
        <taxon>Rhamnaceae</taxon>
        <taxon>rhamnoid group</taxon>
        <taxon>Rhamneae</taxon>
        <taxon>Rhamnella</taxon>
    </lineage>
</organism>
<dbReference type="Proteomes" id="UP000796880">
    <property type="component" value="Unassembled WGS sequence"/>
</dbReference>
<evidence type="ECO:0000313" key="2">
    <source>
        <dbReference type="EMBL" id="KAF3431631.1"/>
    </source>
</evidence>
<protein>
    <submittedName>
        <fullName evidence="2">Uncharacterized protein</fullName>
    </submittedName>
</protein>
<sequence>MCTERAEAVHTQAAEAEEADVQVAEGQEAEAEQLAGGQEAEAEQLAGREVVAFPAANNQNAPGNRKKLRRWPQLLGLLIRPLGGDRKELGDCTSCSSMDNAAIVATSVEGTTWVWIATEAAT</sequence>
<name>A0A8K0DJK3_9ROSA</name>
<evidence type="ECO:0000313" key="3">
    <source>
        <dbReference type="Proteomes" id="UP000796880"/>
    </source>
</evidence>
<gene>
    <name evidence="2" type="ORF">FNV43_RR26362</name>
</gene>
<proteinExistence type="predicted"/>
<evidence type="ECO:0000256" key="1">
    <source>
        <dbReference type="SAM" id="MobiDB-lite"/>
    </source>
</evidence>
<dbReference type="EMBL" id="VOIH02000012">
    <property type="protein sequence ID" value="KAF3431631.1"/>
    <property type="molecule type" value="Genomic_DNA"/>
</dbReference>
<feature type="region of interest" description="Disordered" evidence="1">
    <location>
        <begin position="1"/>
        <end position="41"/>
    </location>
</feature>
<feature type="compositionally biased region" description="Low complexity" evidence="1">
    <location>
        <begin position="21"/>
        <end position="41"/>
    </location>
</feature>
<dbReference type="AlphaFoldDB" id="A0A8K0DJK3"/>
<accession>A0A8K0DJK3</accession>